<feature type="compositionally biased region" description="Basic and acidic residues" evidence="7">
    <location>
        <begin position="62"/>
        <end position="75"/>
    </location>
</feature>
<dbReference type="GO" id="GO:0000938">
    <property type="term" value="C:GARP complex"/>
    <property type="evidence" value="ECO:0007669"/>
    <property type="project" value="TreeGrafter"/>
</dbReference>
<dbReference type="GO" id="GO:0019905">
    <property type="term" value="F:syntaxin binding"/>
    <property type="evidence" value="ECO:0007669"/>
    <property type="project" value="TreeGrafter"/>
</dbReference>
<feature type="domain" description="Vps52 coiled-coil" evidence="8">
    <location>
        <begin position="93"/>
        <end position="262"/>
    </location>
</feature>
<feature type="compositionally biased region" description="Acidic residues" evidence="7">
    <location>
        <begin position="52"/>
        <end position="61"/>
    </location>
</feature>
<dbReference type="GO" id="GO:0042147">
    <property type="term" value="P:retrograde transport, endosome to Golgi"/>
    <property type="evidence" value="ECO:0007669"/>
    <property type="project" value="TreeGrafter"/>
</dbReference>
<evidence type="ECO:0000256" key="2">
    <source>
        <dbReference type="ARBA" id="ARBA00008180"/>
    </source>
</evidence>
<sequence length="612" mass="70378">MTTVHRNSISKRSSAQEVDHKRHSKEPSIASTMSRLQLLNRKFNNSPSFDIELGEEDEEEGKDGNKNEKDADGKEINGNSTLRDSLLAIDTISKQKDIDIMSDNIATSLNLLVPLNQYMQDFESNLHKLANEMEVLQSRLSGLDDEIRKSSKMDMLLTPVLNDLLISPKCIRILLNSEINEIWAQSLTEILEKKEILQNSDSQRLNQNDVEYFLKLIDQLEWKCIERIRKFMIQNIKYLRMNNSSSIKVQQKMLKVKEINLFFQKKAPTIAKEIETAYIYTIRWYYYSNFIKYISSLEVLQIAESNTTMTSNSTKNLPVSLQLDNTNAINEYLINLPRRYEQLFDEKNKYAILAKIAETTSSLSTTTSNNNNNNNKFFFEQIFQFLNCTIIDNINIEFTFMNDFFHYENNEEINNIFKSIWSPVLKLGNNFTSYLLKKCSNDYFGILYTIHKIQNMQKDVQRLCLPELLESYFDSQLILLWPQLQRNMDILSTRVSSTLKSTALIKQVISSKNGNTLLVPLQLTQSFGTVIASLLQILDINVQGPLEGSVERISNIYEQGLVQLSEGLSDEKKKLFLYVNVQQVATVLDVSGGEGGKSLAEHYSKLAEAYSP</sequence>
<feature type="coiled-coil region" evidence="6">
    <location>
        <begin position="119"/>
        <end position="146"/>
    </location>
</feature>
<feature type="compositionally biased region" description="Polar residues" evidence="7">
    <location>
        <begin position="1"/>
        <end position="16"/>
    </location>
</feature>
<dbReference type="Pfam" id="PF20655">
    <property type="entry name" value="Vps52_C"/>
    <property type="match status" value="1"/>
</dbReference>
<dbReference type="PANTHER" id="PTHR14190">
    <property type="entry name" value="SUPPRESSOR OF ACTIN MUTATIONS 2/VACUOLAR PROTEIN SORTING 52"/>
    <property type="match status" value="1"/>
</dbReference>
<feature type="region of interest" description="Disordered" evidence="7">
    <location>
        <begin position="47"/>
        <end position="78"/>
    </location>
</feature>
<evidence type="ECO:0000256" key="6">
    <source>
        <dbReference type="SAM" id="Coils"/>
    </source>
</evidence>
<proteinExistence type="inferred from homology"/>
<protein>
    <submittedName>
        <fullName evidence="10">Vps52 protein</fullName>
    </submittedName>
</protein>
<evidence type="ECO:0000256" key="7">
    <source>
        <dbReference type="SAM" id="MobiDB-lite"/>
    </source>
</evidence>
<keyword evidence="5" id="KW-0333">Golgi apparatus</keyword>
<dbReference type="GO" id="GO:0006896">
    <property type="term" value="P:Golgi to vacuole transport"/>
    <property type="evidence" value="ECO:0007669"/>
    <property type="project" value="TreeGrafter"/>
</dbReference>
<comment type="subcellular location">
    <subcellularLocation>
        <location evidence="1">Golgi apparatus</location>
        <location evidence="1">trans-Golgi network</location>
    </subcellularLocation>
</comment>
<dbReference type="GO" id="GO:0015031">
    <property type="term" value="P:protein transport"/>
    <property type="evidence" value="ECO:0007669"/>
    <property type="project" value="UniProtKB-KW"/>
</dbReference>
<evidence type="ECO:0000256" key="3">
    <source>
        <dbReference type="ARBA" id="ARBA00022448"/>
    </source>
</evidence>
<dbReference type="InterPro" id="IPR007258">
    <property type="entry name" value="Vps52"/>
</dbReference>
<gene>
    <name evidence="10" type="ORF">DAPK24_029740</name>
</gene>
<name>A0AAV5R6W8_PICKL</name>
<feature type="region of interest" description="Disordered" evidence="7">
    <location>
        <begin position="1"/>
        <end position="33"/>
    </location>
</feature>
<evidence type="ECO:0000259" key="8">
    <source>
        <dbReference type="Pfam" id="PF04129"/>
    </source>
</evidence>
<organism evidence="10 11">
    <name type="scientific">Pichia kluyveri</name>
    <name type="common">Yeast</name>
    <dbReference type="NCBI Taxonomy" id="36015"/>
    <lineage>
        <taxon>Eukaryota</taxon>
        <taxon>Fungi</taxon>
        <taxon>Dikarya</taxon>
        <taxon>Ascomycota</taxon>
        <taxon>Saccharomycotina</taxon>
        <taxon>Pichiomycetes</taxon>
        <taxon>Pichiales</taxon>
        <taxon>Pichiaceae</taxon>
        <taxon>Pichia</taxon>
    </lineage>
</organism>
<keyword evidence="4" id="KW-0653">Protein transport</keyword>
<accession>A0AAV5R6W8</accession>
<keyword evidence="11" id="KW-1185">Reference proteome</keyword>
<comment type="caution">
    <text evidence="10">The sequence shown here is derived from an EMBL/GenBank/DDBJ whole genome shotgun (WGS) entry which is preliminary data.</text>
</comment>
<keyword evidence="3" id="KW-0813">Transport</keyword>
<dbReference type="Pfam" id="PF04129">
    <property type="entry name" value="Vps52_CC"/>
    <property type="match status" value="1"/>
</dbReference>
<reference evidence="10 11" key="1">
    <citation type="journal article" date="2023" name="Elife">
        <title>Identification of key yeast species and microbe-microbe interactions impacting larval growth of Drosophila in the wild.</title>
        <authorList>
            <person name="Mure A."/>
            <person name="Sugiura Y."/>
            <person name="Maeda R."/>
            <person name="Honda K."/>
            <person name="Sakurai N."/>
            <person name="Takahashi Y."/>
            <person name="Watada M."/>
            <person name="Katoh T."/>
            <person name="Gotoh A."/>
            <person name="Gotoh Y."/>
            <person name="Taniguchi I."/>
            <person name="Nakamura K."/>
            <person name="Hayashi T."/>
            <person name="Katayama T."/>
            <person name="Uemura T."/>
            <person name="Hattori Y."/>
        </authorList>
    </citation>
    <scope>NUCLEOTIDE SEQUENCE [LARGE SCALE GENOMIC DNA]</scope>
    <source>
        <strain evidence="10 11">PK-24</strain>
    </source>
</reference>
<dbReference type="InterPro" id="IPR048361">
    <property type="entry name" value="Vps52_C"/>
</dbReference>
<evidence type="ECO:0000256" key="5">
    <source>
        <dbReference type="ARBA" id="ARBA00023034"/>
    </source>
</evidence>
<dbReference type="Proteomes" id="UP001378960">
    <property type="component" value="Unassembled WGS sequence"/>
</dbReference>
<keyword evidence="6" id="KW-0175">Coiled coil</keyword>
<dbReference type="GO" id="GO:0005829">
    <property type="term" value="C:cytosol"/>
    <property type="evidence" value="ECO:0007669"/>
    <property type="project" value="GOC"/>
</dbReference>
<evidence type="ECO:0000259" key="9">
    <source>
        <dbReference type="Pfam" id="PF20655"/>
    </source>
</evidence>
<evidence type="ECO:0000313" key="10">
    <source>
        <dbReference type="EMBL" id="GMM46399.1"/>
    </source>
</evidence>
<dbReference type="PANTHER" id="PTHR14190:SF7">
    <property type="entry name" value="VACUOLAR PROTEIN SORTING-ASSOCIATED PROTEIN 52 HOMOLOG"/>
    <property type="match status" value="1"/>
</dbReference>
<evidence type="ECO:0000256" key="1">
    <source>
        <dbReference type="ARBA" id="ARBA00004601"/>
    </source>
</evidence>
<dbReference type="EMBL" id="BTGB01000003">
    <property type="protein sequence ID" value="GMM46399.1"/>
    <property type="molecule type" value="Genomic_DNA"/>
</dbReference>
<dbReference type="InterPro" id="IPR048319">
    <property type="entry name" value="Vps52_CC"/>
</dbReference>
<evidence type="ECO:0000313" key="11">
    <source>
        <dbReference type="Proteomes" id="UP001378960"/>
    </source>
</evidence>
<dbReference type="AlphaFoldDB" id="A0AAV5R6W8"/>
<feature type="domain" description="Vps52 C-terminal" evidence="9">
    <location>
        <begin position="281"/>
        <end position="605"/>
    </location>
</feature>
<dbReference type="GO" id="GO:0032456">
    <property type="term" value="P:endocytic recycling"/>
    <property type="evidence" value="ECO:0007669"/>
    <property type="project" value="TreeGrafter"/>
</dbReference>
<comment type="similarity">
    <text evidence="2">Belongs to the VPS52 family.</text>
</comment>
<evidence type="ECO:0000256" key="4">
    <source>
        <dbReference type="ARBA" id="ARBA00022927"/>
    </source>
</evidence>